<sequence>MTYLDGFVIPVRTTDKEIYRAHEAKWWPHFQKAGALSLVVGWGDDVPPGKQTDFLRAVDLQPDETVVFAFMTWPDKATRDACYKAMMAMDPAEFTDMPFDGKRMIYGGFAPILMEGTAK</sequence>
<dbReference type="Proteomes" id="UP000619033">
    <property type="component" value="Unassembled WGS sequence"/>
</dbReference>
<dbReference type="PIRSF" id="PIRSF007028">
    <property type="entry name" value="UCP007028"/>
    <property type="match status" value="1"/>
</dbReference>
<keyword evidence="2" id="KW-1185">Reference proteome</keyword>
<dbReference type="InterPro" id="IPR011008">
    <property type="entry name" value="Dimeric_a/b-barrel"/>
</dbReference>
<comment type="caution">
    <text evidence="1">The sequence shown here is derived from an EMBL/GenBank/DDBJ whole genome shotgun (WGS) entry which is preliminary data.</text>
</comment>
<dbReference type="EMBL" id="JAESVP010000005">
    <property type="protein sequence ID" value="MBL4928615.1"/>
    <property type="molecule type" value="Genomic_DNA"/>
</dbReference>
<reference evidence="1" key="1">
    <citation type="submission" date="2021-01" db="EMBL/GenBank/DDBJ databases">
        <title>Genome seq and assembly of Tabrizicola sp. KVB23.</title>
        <authorList>
            <person name="Chhetri G."/>
        </authorList>
    </citation>
    <scope>NUCLEOTIDE SEQUENCE</scope>
    <source>
        <strain evidence="1">KVB23</strain>
    </source>
</reference>
<dbReference type="RefSeq" id="WP_202660679.1">
    <property type="nucleotide sequence ID" value="NZ_JAESVP010000005.1"/>
</dbReference>
<dbReference type="SUPFAM" id="SSF54909">
    <property type="entry name" value="Dimeric alpha+beta barrel"/>
    <property type="match status" value="1"/>
</dbReference>
<proteinExistence type="predicted"/>
<name>A0A8J7MTC8_9RHOB</name>
<protein>
    <submittedName>
        <fullName evidence="1">DUF1428 domain-containing protein</fullName>
    </submittedName>
</protein>
<accession>A0A8J7MTC8</accession>
<dbReference type="AlphaFoldDB" id="A0A8J7MTC8"/>
<evidence type="ECO:0000313" key="1">
    <source>
        <dbReference type="EMBL" id="MBL4928615.1"/>
    </source>
</evidence>
<evidence type="ECO:0000313" key="2">
    <source>
        <dbReference type="Proteomes" id="UP000619033"/>
    </source>
</evidence>
<gene>
    <name evidence="1" type="ORF">JI744_10910</name>
</gene>
<dbReference type="Pfam" id="PF07237">
    <property type="entry name" value="DUF1428"/>
    <property type="match status" value="1"/>
</dbReference>
<dbReference type="Gene3D" id="3.30.70.100">
    <property type="match status" value="1"/>
</dbReference>
<dbReference type="InterPro" id="IPR009874">
    <property type="entry name" value="DUF1428"/>
</dbReference>
<organism evidence="1 2">
    <name type="scientific">Fuscibacter oryzae</name>
    <dbReference type="NCBI Taxonomy" id="2803939"/>
    <lineage>
        <taxon>Bacteria</taxon>
        <taxon>Pseudomonadati</taxon>
        <taxon>Pseudomonadota</taxon>
        <taxon>Alphaproteobacteria</taxon>
        <taxon>Rhodobacterales</taxon>
        <taxon>Paracoccaceae</taxon>
        <taxon>Fuscibacter</taxon>
    </lineage>
</organism>